<dbReference type="AlphaFoldDB" id="A0A402CZA7"/>
<protein>
    <submittedName>
        <fullName evidence="1">Uncharacterized protein</fullName>
    </submittedName>
</protein>
<dbReference type="Proteomes" id="UP000287394">
    <property type="component" value="Chromosome"/>
</dbReference>
<gene>
    <name evidence="1" type="ORF">CCAX7_15540</name>
</gene>
<name>A0A402CZA7_9BACT</name>
<sequence length="194" mass="20469">MPISRPNRKTTTMIVVAFVLVGYLRETGHISLNLYSASSSASSMSSDASSSSSAQPLPQSAEALGQPAAIVVKSHGDAVLMKRLREAIAGAAGAKPPVHIVVKTLETKGPYWVPLYKTGVCTYHVLLSDGDPESTAPVGSQQSVWYQGTVQGEIQQNVTGICSAYHFQELMGDEVGKQVRAVLDKHESASAGKG</sequence>
<keyword evidence="2" id="KW-1185">Reference proteome</keyword>
<reference evidence="1 2" key="1">
    <citation type="journal article" date="2019" name="Int. J. Syst. Evol. Microbiol.">
        <title>Capsulimonas corticalis gen. nov., sp. nov., an aerobic capsulated bacterium, of a novel bacterial order, Capsulimonadales ord. nov., of the class Armatimonadia of the phylum Armatimonadetes.</title>
        <authorList>
            <person name="Li J."/>
            <person name="Kudo C."/>
            <person name="Tonouchi A."/>
        </authorList>
    </citation>
    <scope>NUCLEOTIDE SEQUENCE [LARGE SCALE GENOMIC DNA]</scope>
    <source>
        <strain evidence="1 2">AX-7</strain>
    </source>
</reference>
<organism evidence="1 2">
    <name type="scientific">Capsulimonas corticalis</name>
    <dbReference type="NCBI Taxonomy" id="2219043"/>
    <lineage>
        <taxon>Bacteria</taxon>
        <taxon>Bacillati</taxon>
        <taxon>Armatimonadota</taxon>
        <taxon>Armatimonadia</taxon>
        <taxon>Capsulimonadales</taxon>
        <taxon>Capsulimonadaceae</taxon>
        <taxon>Capsulimonas</taxon>
    </lineage>
</organism>
<dbReference type="RefSeq" id="WP_119322618.1">
    <property type="nucleotide sequence ID" value="NZ_AP025739.1"/>
</dbReference>
<proteinExistence type="predicted"/>
<evidence type="ECO:0000313" key="2">
    <source>
        <dbReference type="Proteomes" id="UP000287394"/>
    </source>
</evidence>
<evidence type="ECO:0000313" key="1">
    <source>
        <dbReference type="EMBL" id="BDI29503.1"/>
    </source>
</evidence>
<dbReference type="EMBL" id="AP025739">
    <property type="protein sequence ID" value="BDI29503.1"/>
    <property type="molecule type" value="Genomic_DNA"/>
</dbReference>
<dbReference type="KEGG" id="ccot:CCAX7_15540"/>
<accession>A0A402CZA7</accession>